<sequence length="316" mass="35363">MSTYSQVWAFDCTKAFLPVDFVICSSPQVMQANEIHEKAWFATRARLDIAQKKALLDDQRKWLKHYPPQCGIPAKGKLLVTISHDFQQCVIAELSSRTEFLQNYPYSSDSSIQSIQPIDKLENTELKERVTTEDPVVIDDLFYLPNEDKPFTGRYETYYPNGNKKGVAHIKEGKFDGLMTLWDENGQNKTEKNIKNGIEMPVVDEGKENGNTNASASTAYSSDLSVKQKKELTVFFGRAAGKQAKVEDIVNVMPQNKIQEMVQSGLNLNGFLCAKIVHILPLELSGKYEVACIAYGGGEAQKTYIVDALNGTAFEP</sequence>
<gene>
    <name evidence="1" type="ORF">AADEFJLK_04420</name>
</gene>
<comment type="caution">
    <text evidence="1">The sequence shown here is derived from an EMBL/GenBank/DDBJ whole genome shotgun (WGS) entry which is preliminary data.</text>
</comment>
<evidence type="ECO:0000313" key="1">
    <source>
        <dbReference type="EMBL" id="POZ49805.1"/>
    </source>
</evidence>
<dbReference type="Proteomes" id="UP000237423">
    <property type="component" value="Unassembled WGS sequence"/>
</dbReference>
<dbReference type="EMBL" id="PGFZ01000023">
    <property type="protein sequence ID" value="POZ49805.1"/>
    <property type="molecule type" value="Genomic_DNA"/>
</dbReference>
<organism evidence="1 2">
    <name type="scientific">Methylovulum psychrotolerans</name>
    <dbReference type="NCBI Taxonomy" id="1704499"/>
    <lineage>
        <taxon>Bacteria</taxon>
        <taxon>Pseudomonadati</taxon>
        <taxon>Pseudomonadota</taxon>
        <taxon>Gammaproteobacteria</taxon>
        <taxon>Methylococcales</taxon>
        <taxon>Methylococcaceae</taxon>
        <taxon>Methylovulum</taxon>
    </lineage>
</organism>
<name>A0A2S5CG74_9GAMM</name>
<dbReference type="AlphaFoldDB" id="A0A2S5CG74"/>
<dbReference type="Gene3D" id="2.20.110.10">
    <property type="entry name" value="Histone H3 K4-specific methyltransferase SET7/9 N-terminal domain"/>
    <property type="match status" value="1"/>
</dbReference>
<proteinExistence type="predicted"/>
<dbReference type="SUPFAM" id="SSF82185">
    <property type="entry name" value="Histone H3 K4-specific methyltransferase SET7/9 N-terminal domain"/>
    <property type="match status" value="1"/>
</dbReference>
<protein>
    <recommendedName>
        <fullName evidence="3">Lysozyme inhibitor LprI N-terminal domain-containing protein</fullName>
    </recommendedName>
</protein>
<accession>A0A2S5CG74</accession>
<evidence type="ECO:0008006" key="3">
    <source>
        <dbReference type="Google" id="ProtNLM"/>
    </source>
</evidence>
<reference evidence="1 2" key="1">
    <citation type="submission" date="2017-11" db="EMBL/GenBank/DDBJ databases">
        <title>Draft Genome Sequence of Methylobacter psychrotolerans Sph1T, an Obligate Methanotroph from Low-Temperature Environments.</title>
        <authorList>
            <person name="Oshkin I.Y."/>
            <person name="Miroshnikov K."/>
            <person name="Belova S.E."/>
            <person name="Korzhenkov A."/>
            <person name="Toshchakov S.V."/>
            <person name="Dedysh S.N."/>
        </authorList>
    </citation>
    <scope>NUCLEOTIDE SEQUENCE [LARGE SCALE GENOMIC DNA]</scope>
    <source>
        <strain evidence="1 2">Sph1</strain>
    </source>
</reference>
<evidence type="ECO:0000313" key="2">
    <source>
        <dbReference type="Proteomes" id="UP000237423"/>
    </source>
</evidence>